<gene>
    <name evidence="1" type="ORF">pdam_00021891</name>
</gene>
<dbReference type="AlphaFoldDB" id="A0A3M6UCH1"/>
<comment type="caution">
    <text evidence="1">The sequence shown here is derived from an EMBL/GenBank/DDBJ whole genome shotgun (WGS) entry which is preliminary data.</text>
</comment>
<dbReference type="OrthoDB" id="5958640at2759"/>
<name>A0A3M6UCH1_POCDA</name>
<dbReference type="EMBL" id="RCHS01001806">
    <property type="protein sequence ID" value="RMX51335.1"/>
    <property type="molecule type" value="Genomic_DNA"/>
</dbReference>
<reference evidence="1 2" key="1">
    <citation type="journal article" date="2018" name="Sci. Rep.">
        <title>Comparative analysis of the Pocillopora damicornis genome highlights role of immune system in coral evolution.</title>
        <authorList>
            <person name="Cunning R."/>
            <person name="Bay R.A."/>
            <person name="Gillette P."/>
            <person name="Baker A.C."/>
            <person name="Traylor-Knowles N."/>
        </authorList>
    </citation>
    <scope>NUCLEOTIDE SEQUENCE [LARGE SCALE GENOMIC DNA]</scope>
    <source>
        <strain evidence="1">RSMAS</strain>
        <tissue evidence="1">Whole animal</tissue>
    </source>
</reference>
<evidence type="ECO:0000313" key="2">
    <source>
        <dbReference type="Proteomes" id="UP000275408"/>
    </source>
</evidence>
<accession>A0A3M6UCH1</accession>
<proteinExistence type="predicted"/>
<protein>
    <submittedName>
        <fullName evidence="1">Uncharacterized protein</fullName>
    </submittedName>
</protein>
<dbReference type="Proteomes" id="UP000275408">
    <property type="component" value="Unassembled WGS sequence"/>
</dbReference>
<organism evidence="1 2">
    <name type="scientific">Pocillopora damicornis</name>
    <name type="common">Cauliflower coral</name>
    <name type="synonym">Millepora damicornis</name>
    <dbReference type="NCBI Taxonomy" id="46731"/>
    <lineage>
        <taxon>Eukaryota</taxon>
        <taxon>Metazoa</taxon>
        <taxon>Cnidaria</taxon>
        <taxon>Anthozoa</taxon>
        <taxon>Hexacorallia</taxon>
        <taxon>Scleractinia</taxon>
        <taxon>Astrocoeniina</taxon>
        <taxon>Pocilloporidae</taxon>
        <taxon>Pocillopora</taxon>
    </lineage>
</organism>
<sequence>MKYILYLYTGMFSGIDSDKPEELQDCLRGKLQKEAIVKNTNDILADEHDFRKELRGSDCVVLVGSGQASFLIQNQQQETEDGLIIFDGKVIHEEFTGNRKLVEKLIMVFFTEKNKNDWIPTGMDEKRIFRLKGEKIWEGNPALDHLEYTIRRVLGETVLDW</sequence>
<evidence type="ECO:0000313" key="1">
    <source>
        <dbReference type="EMBL" id="RMX51335.1"/>
    </source>
</evidence>
<keyword evidence="2" id="KW-1185">Reference proteome</keyword>